<dbReference type="EMBL" id="CAUOFW020000795">
    <property type="protein sequence ID" value="CAK9137007.1"/>
    <property type="molecule type" value="Genomic_DNA"/>
</dbReference>
<evidence type="ECO:0000256" key="1">
    <source>
        <dbReference type="SAM" id="MobiDB-lite"/>
    </source>
</evidence>
<keyword evidence="3" id="KW-1185">Reference proteome</keyword>
<dbReference type="Proteomes" id="UP001642360">
    <property type="component" value="Unassembled WGS sequence"/>
</dbReference>
<feature type="region of interest" description="Disordered" evidence="1">
    <location>
        <begin position="1"/>
        <end position="25"/>
    </location>
</feature>
<feature type="region of interest" description="Disordered" evidence="1">
    <location>
        <begin position="43"/>
        <end position="74"/>
    </location>
</feature>
<proteinExistence type="predicted"/>
<accession>A0ABC8R4L6</accession>
<dbReference type="AlphaFoldDB" id="A0ABC8R4L6"/>
<feature type="compositionally biased region" description="Basic and acidic residues" evidence="1">
    <location>
        <begin position="44"/>
        <end position="57"/>
    </location>
</feature>
<name>A0ABC8R4L6_9AQUA</name>
<comment type="caution">
    <text evidence="2">The sequence shown here is derived from an EMBL/GenBank/DDBJ whole genome shotgun (WGS) entry which is preliminary data.</text>
</comment>
<evidence type="ECO:0000313" key="2">
    <source>
        <dbReference type="EMBL" id="CAK9137007.1"/>
    </source>
</evidence>
<feature type="compositionally biased region" description="Basic and acidic residues" evidence="1">
    <location>
        <begin position="1"/>
        <end position="11"/>
    </location>
</feature>
<organism evidence="2 3">
    <name type="scientific">Ilex paraguariensis</name>
    <name type="common">yerba mate</name>
    <dbReference type="NCBI Taxonomy" id="185542"/>
    <lineage>
        <taxon>Eukaryota</taxon>
        <taxon>Viridiplantae</taxon>
        <taxon>Streptophyta</taxon>
        <taxon>Embryophyta</taxon>
        <taxon>Tracheophyta</taxon>
        <taxon>Spermatophyta</taxon>
        <taxon>Magnoliopsida</taxon>
        <taxon>eudicotyledons</taxon>
        <taxon>Gunneridae</taxon>
        <taxon>Pentapetalae</taxon>
        <taxon>asterids</taxon>
        <taxon>campanulids</taxon>
        <taxon>Aquifoliales</taxon>
        <taxon>Aquifoliaceae</taxon>
        <taxon>Ilex</taxon>
    </lineage>
</organism>
<reference evidence="2 3" key="1">
    <citation type="submission" date="2024-02" db="EMBL/GenBank/DDBJ databases">
        <authorList>
            <person name="Vignale AGUSTIN F."/>
            <person name="Sosa J E."/>
            <person name="Modenutti C."/>
        </authorList>
    </citation>
    <scope>NUCLEOTIDE SEQUENCE [LARGE SCALE GENOMIC DNA]</scope>
</reference>
<protein>
    <submittedName>
        <fullName evidence="2">Uncharacterized protein</fullName>
    </submittedName>
</protein>
<sequence length="133" mass="14837">MGNTKHFEAHGVRPGRGGLRSFIINPTSASDGLKRAIQDSLDDDSVRCDDNADDHKRNSAMGSKSNGSKRVEMDSDLVVRGRDDGDEIFIEDFGNEAKDEQRTMALDMKSRFNNYETQVSSLNEMNHRGIEAE</sequence>
<evidence type="ECO:0000313" key="3">
    <source>
        <dbReference type="Proteomes" id="UP001642360"/>
    </source>
</evidence>
<gene>
    <name evidence="2" type="ORF">ILEXP_LOCUS4026</name>
</gene>